<dbReference type="EMBL" id="CP003185">
    <property type="protein sequence ID" value="AFK94340.1"/>
    <property type="molecule type" value="Genomic_DNA"/>
</dbReference>
<geneLocation type="plasmid" evidence="1 2">
    <name>pMU3262</name>
</geneLocation>
<evidence type="ECO:0000313" key="2">
    <source>
        <dbReference type="Proteomes" id="UP000006178"/>
    </source>
</evidence>
<gene>
    <name evidence="1" type="ordered locus">Tsac_2793</name>
</gene>
<keyword evidence="1" id="KW-0614">Plasmid</keyword>
<dbReference type="RefSeq" id="WP_014759611.1">
    <property type="nucleotide sequence ID" value="NC_017998.1"/>
</dbReference>
<proteinExistence type="predicted"/>
<dbReference type="AlphaFoldDB" id="I3WBY9"/>
<organism evidence="1 2">
    <name type="scientific">Thermoanaerobacterium saccharolyticum (strain DSM 8691 / JW/SL-YS485)</name>
    <dbReference type="NCBI Taxonomy" id="1094508"/>
    <lineage>
        <taxon>Bacteria</taxon>
        <taxon>Bacillati</taxon>
        <taxon>Bacillota</taxon>
        <taxon>Clostridia</taxon>
        <taxon>Thermoanaerobacterales</taxon>
        <taxon>Thermoanaerobacteraceae</taxon>
        <taxon>Thermoanaerobacterium</taxon>
    </lineage>
</organism>
<dbReference type="KEGG" id="tsh:Tsac_2793"/>
<name>I3WBY9_THESW</name>
<protein>
    <submittedName>
        <fullName evidence="1">Uncharacterized protein</fullName>
    </submittedName>
</protein>
<dbReference type="PATRIC" id="fig|1094508.3.peg.2822"/>
<accession>I3WBY9</accession>
<keyword evidence="2" id="KW-1185">Reference proteome</keyword>
<sequence>MNLNQKSNDKEEIYKKLLKYTKDGMPYTEALKKAEEEVIWEKLNQKYRKLKKY</sequence>
<reference evidence="1 2" key="1">
    <citation type="journal article" date="2014" name="Appl. Environ. Microbiol.">
        <title>Profile of Secreted Hydrolases, Associated Proteins, and SlpA in Thermoanaerobacterium saccharolyticum during the Degradation of Hemicellulose.</title>
        <authorList>
            <person name="Currie D.H."/>
            <person name="Guss A.M."/>
            <person name="Herring C.D."/>
            <person name="Giannone R.J."/>
            <person name="Johnson C.M."/>
            <person name="Lankford P.K."/>
            <person name="Brown S.D."/>
            <person name="Hettich R.L."/>
            <person name="Lynd L.R."/>
        </authorList>
    </citation>
    <scope>NUCLEOTIDE SEQUENCE [LARGE SCALE GENOMIC DNA]</scope>
    <source>
        <strain evidence="2">DSM 8691 / JW/SL-YS485</strain>
    </source>
</reference>
<evidence type="ECO:0000313" key="1">
    <source>
        <dbReference type="EMBL" id="AFK94340.1"/>
    </source>
</evidence>
<dbReference type="Proteomes" id="UP000006178">
    <property type="component" value="Plasmid pMU3262"/>
</dbReference>
<dbReference type="BioCyc" id="TSAC1094508:GLMA-2839-MONOMER"/>